<feature type="transmembrane region" description="Helical" evidence="1">
    <location>
        <begin position="30"/>
        <end position="48"/>
    </location>
</feature>
<organism evidence="4 5">
    <name type="scientific">Shewanella intestini</name>
    <dbReference type="NCBI Taxonomy" id="2017544"/>
    <lineage>
        <taxon>Bacteria</taxon>
        <taxon>Pseudomonadati</taxon>
        <taxon>Pseudomonadota</taxon>
        <taxon>Gammaproteobacteria</taxon>
        <taxon>Alteromonadales</taxon>
        <taxon>Shewanellaceae</taxon>
        <taxon>Shewanella</taxon>
    </lineage>
</organism>
<dbReference type="PANTHER" id="PTHR45735">
    <property type="entry name" value="CLEAVAGE STIMULATION FACTOR SUBUNIT 2"/>
    <property type="match status" value="1"/>
</dbReference>
<dbReference type="PANTHER" id="PTHR45735:SF2">
    <property type="entry name" value="CLEAVAGE STIMULATION FACTOR SUBUNIT 2"/>
    <property type="match status" value="1"/>
</dbReference>
<gene>
    <name evidence="4" type="ORF">G3R48_15405</name>
</gene>
<accession>A0ABS5I7S4</accession>
<dbReference type="InterPro" id="IPR012677">
    <property type="entry name" value="Nucleotide-bd_a/b_plait_sf"/>
</dbReference>
<protein>
    <submittedName>
        <fullName evidence="4">RNA-binding protein</fullName>
    </submittedName>
</protein>
<proteinExistence type="predicted"/>
<evidence type="ECO:0000313" key="5">
    <source>
        <dbReference type="Proteomes" id="UP000811844"/>
    </source>
</evidence>
<dbReference type="InterPro" id="IPR035979">
    <property type="entry name" value="RBD_domain_sf"/>
</dbReference>
<keyword evidence="2" id="KW-0732">Signal</keyword>
<dbReference type="Gene3D" id="3.30.70.330">
    <property type="match status" value="1"/>
</dbReference>
<evidence type="ECO:0000313" key="4">
    <source>
        <dbReference type="EMBL" id="MBR9729365.1"/>
    </source>
</evidence>
<dbReference type="PROSITE" id="PS50102">
    <property type="entry name" value="RRM"/>
    <property type="match status" value="1"/>
</dbReference>
<dbReference type="RefSeq" id="WP_153666112.1">
    <property type="nucleotide sequence ID" value="NZ_JAAIKR010000018.1"/>
</dbReference>
<dbReference type="InterPro" id="IPR000504">
    <property type="entry name" value="RRM_dom"/>
</dbReference>
<dbReference type="SMART" id="SM00360">
    <property type="entry name" value="RRM"/>
    <property type="match status" value="1"/>
</dbReference>
<evidence type="ECO:0000256" key="2">
    <source>
        <dbReference type="SAM" id="SignalP"/>
    </source>
</evidence>
<reference evidence="4 5" key="1">
    <citation type="submission" date="2020-02" db="EMBL/GenBank/DDBJ databases">
        <title>Shewanella WXL01 sp. nov., a marine bacterium isolated from green algae in Luhuitou Fringing Reef (Northern South China Sea).</title>
        <authorList>
            <person name="Wang X."/>
        </authorList>
    </citation>
    <scope>NUCLEOTIDE SEQUENCE [LARGE SCALE GENOMIC DNA]</scope>
    <source>
        <strain evidence="4 5">MCCC 1A01895</strain>
    </source>
</reference>
<evidence type="ECO:0000259" key="3">
    <source>
        <dbReference type="PROSITE" id="PS50102"/>
    </source>
</evidence>
<feature type="signal peptide" evidence="2">
    <location>
        <begin position="1"/>
        <end position="23"/>
    </location>
</feature>
<sequence length="154" mass="17025">MQKSLIMVLVAALAGAFVFSQFATDLVPFVAYLIGVIVTTVIFTLVPTTTSNKANEPYVGPTMTLYVGNLPYRVHEGEVKSLFGEYGPVNSVRLVRDRKTGRRKGFGFVEMSEAGAKKAMAKLNDYNFQERTLKVREAKSQENDPAEPKNVDVD</sequence>
<keyword evidence="5" id="KW-1185">Reference proteome</keyword>
<dbReference type="Proteomes" id="UP000811844">
    <property type="component" value="Unassembled WGS sequence"/>
</dbReference>
<feature type="chain" id="PRO_5045206124" evidence="2">
    <location>
        <begin position="24"/>
        <end position="154"/>
    </location>
</feature>
<dbReference type="EMBL" id="JAAIKR010000018">
    <property type="protein sequence ID" value="MBR9729365.1"/>
    <property type="molecule type" value="Genomic_DNA"/>
</dbReference>
<evidence type="ECO:0000256" key="1">
    <source>
        <dbReference type="SAM" id="Phobius"/>
    </source>
</evidence>
<keyword evidence="1" id="KW-0812">Transmembrane</keyword>
<comment type="caution">
    <text evidence="4">The sequence shown here is derived from an EMBL/GenBank/DDBJ whole genome shotgun (WGS) entry which is preliminary data.</text>
</comment>
<dbReference type="SUPFAM" id="SSF54928">
    <property type="entry name" value="RNA-binding domain, RBD"/>
    <property type="match status" value="1"/>
</dbReference>
<dbReference type="Pfam" id="PF00076">
    <property type="entry name" value="RRM_1"/>
    <property type="match status" value="1"/>
</dbReference>
<keyword evidence="1" id="KW-1133">Transmembrane helix</keyword>
<keyword evidence="1" id="KW-0472">Membrane</keyword>
<name>A0ABS5I7S4_9GAMM</name>
<feature type="domain" description="RRM" evidence="3">
    <location>
        <begin position="63"/>
        <end position="140"/>
    </location>
</feature>